<dbReference type="PROSITE" id="PS50110">
    <property type="entry name" value="RESPONSE_REGULATORY"/>
    <property type="match status" value="1"/>
</dbReference>
<dbReference type="InterPro" id="IPR025497">
    <property type="entry name" value="PatA-like_N"/>
</dbReference>
<dbReference type="InterPro" id="IPR001789">
    <property type="entry name" value="Sig_transdc_resp-reg_receiver"/>
</dbReference>
<sequence>MLSTQQPLSLTQVLDDLMAFRREEATGQLIVTAQQESWTFFIQDGQLLYGTGGHHSVKRWQRHLSHTSPGLTLRVLQTLVEEVKRESITLCWEYQFIRRLLAHSCLSPLQLKQVIYDGLVEIFTDLLQADRITRQFFPGEPLLDPIALIDPVELARQEQSRWQQWSVGQLKNYSLNAAPVIVHSDELQARTSPKVYATLVQLLNGEHTLRDLGVKMQRPAQDVLVSLLPHIQSGAIGLKDIPDLPPLITPPTTSQPNREQPLIACVDDSLWMCQTLEQVVTRAGYRFLGITDALRAIPQLLARKPALVLLDLRMPVTNGYEICSQLRKLSAFRDIPIVILTGNDGIIDRARAKLVGATDFLNKSISQEQLIEVLQKYVSLGKEV</sequence>
<feature type="modified residue" description="4-aspartylphosphate" evidence="2">
    <location>
        <position position="311"/>
    </location>
</feature>
<dbReference type="PANTHER" id="PTHR44591">
    <property type="entry name" value="STRESS RESPONSE REGULATOR PROTEIN 1"/>
    <property type="match status" value="1"/>
</dbReference>
<dbReference type="KEGG" id="cyn:Cyan7425_1421"/>
<dbReference type="PANTHER" id="PTHR44591:SF23">
    <property type="entry name" value="CHEY SUBFAMILY"/>
    <property type="match status" value="1"/>
</dbReference>
<accession>B8HNR3</accession>
<feature type="domain" description="Response regulatory" evidence="3">
    <location>
        <begin position="262"/>
        <end position="378"/>
    </location>
</feature>
<dbReference type="STRING" id="395961.Cyan7425_1421"/>
<reference evidence="4" key="1">
    <citation type="submission" date="2009-01" db="EMBL/GenBank/DDBJ databases">
        <title>Complete sequence of chromosome Cyanothece sp. PCC 7425.</title>
        <authorList>
            <consortium name="US DOE Joint Genome Institute"/>
            <person name="Lucas S."/>
            <person name="Copeland A."/>
            <person name="Lapidus A."/>
            <person name="Glavina del Rio T."/>
            <person name="Dalin E."/>
            <person name="Tice H."/>
            <person name="Bruce D."/>
            <person name="Goodwin L."/>
            <person name="Pitluck S."/>
            <person name="Sims D."/>
            <person name="Meineke L."/>
            <person name="Brettin T."/>
            <person name="Detter J.C."/>
            <person name="Han C."/>
            <person name="Larimer F."/>
            <person name="Land M."/>
            <person name="Hauser L."/>
            <person name="Kyrpides N."/>
            <person name="Ovchinnikova G."/>
            <person name="Liberton M."/>
            <person name="Stoeckel J."/>
            <person name="Banerjee A."/>
            <person name="Singh A."/>
            <person name="Page L."/>
            <person name="Sato H."/>
            <person name="Zhao L."/>
            <person name="Sherman L."/>
            <person name="Pakrasi H."/>
            <person name="Richardson P."/>
        </authorList>
    </citation>
    <scope>NUCLEOTIDE SEQUENCE</scope>
    <source>
        <strain evidence="4">PCC 7425</strain>
    </source>
</reference>
<gene>
    <name evidence="4" type="ordered locus">Cyan7425_1421</name>
</gene>
<dbReference type="EMBL" id="CP001344">
    <property type="protein sequence ID" value="ACL43794.1"/>
    <property type="molecule type" value="Genomic_DNA"/>
</dbReference>
<dbReference type="InterPro" id="IPR011006">
    <property type="entry name" value="CheY-like_superfamily"/>
</dbReference>
<organism evidence="4">
    <name type="scientific">Cyanothece sp. (strain PCC 7425 / ATCC 29141)</name>
    <dbReference type="NCBI Taxonomy" id="395961"/>
    <lineage>
        <taxon>Bacteria</taxon>
        <taxon>Bacillati</taxon>
        <taxon>Cyanobacteriota</taxon>
        <taxon>Cyanophyceae</taxon>
        <taxon>Gomontiellales</taxon>
        <taxon>Cyanothecaceae</taxon>
        <taxon>Cyanothece</taxon>
    </lineage>
</organism>
<evidence type="ECO:0000256" key="2">
    <source>
        <dbReference type="PROSITE-ProRule" id="PRU00169"/>
    </source>
</evidence>
<dbReference type="AlphaFoldDB" id="B8HNR3"/>
<dbReference type="InterPro" id="IPR050595">
    <property type="entry name" value="Bact_response_regulator"/>
</dbReference>
<dbReference type="Gene3D" id="3.40.50.2300">
    <property type="match status" value="1"/>
</dbReference>
<dbReference type="OrthoDB" id="505173at2"/>
<keyword evidence="1 2" id="KW-0597">Phosphoprotein</keyword>
<protein>
    <submittedName>
        <fullName evidence="4">Response regulator receiver protein</fullName>
    </submittedName>
</protein>
<dbReference type="Pfam" id="PF00072">
    <property type="entry name" value="Response_reg"/>
    <property type="match status" value="1"/>
</dbReference>
<dbReference type="Pfam" id="PF14332">
    <property type="entry name" value="DUF4388"/>
    <property type="match status" value="1"/>
</dbReference>
<dbReference type="GO" id="GO:0000160">
    <property type="term" value="P:phosphorelay signal transduction system"/>
    <property type="evidence" value="ECO:0007669"/>
    <property type="project" value="InterPro"/>
</dbReference>
<evidence type="ECO:0000256" key="1">
    <source>
        <dbReference type="ARBA" id="ARBA00022553"/>
    </source>
</evidence>
<evidence type="ECO:0000259" key="3">
    <source>
        <dbReference type="PROSITE" id="PS50110"/>
    </source>
</evidence>
<dbReference type="PIRSF" id="PIRSF005897">
    <property type="entry name" value="RR_PatA"/>
    <property type="match status" value="1"/>
</dbReference>
<evidence type="ECO:0000313" key="4">
    <source>
        <dbReference type="EMBL" id="ACL43794.1"/>
    </source>
</evidence>
<proteinExistence type="predicted"/>
<dbReference type="InterPro" id="IPR024186">
    <property type="entry name" value="Sig_transdc_resp-reg_PatA"/>
</dbReference>
<dbReference type="SMART" id="SM00448">
    <property type="entry name" value="REC"/>
    <property type="match status" value="1"/>
</dbReference>
<dbReference type="HOGENOM" id="CLU_031371_0_0_3"/>
<name>B8HNR3_CYAP4</name>
<dbReference type="SUPFAM" id="SSF52172">
    <property type="entry name" value="CheY-like"/>
    <property type="match status" value="1"/>
</dbReference>
<dbReference type="eggNOG" id="COG3706">
    <property type="taxonomic scope" value="Bacteria"/>
</dbReference>